<dbReference type="KEGG" id="tmr:Tmar_1944"/>
<proteinExistence type="inferred from homology"/>
<dbReference type="PROSITE" id="PS50893">
    <property type="entry name" value="ABC_TRANSPORTER_2"/>
    <property type="match status" value="1"/>
</dbReference>
<dbReference type="HOGENOM" id="CLU_000604_1_23_9"/>
<organism evidence="9 10">
    <name type="scientific">Thermaerobacter marianensis (strain ATCC 700841 / DSM 12885 / JCM 10246 / 7p75a)</name>
    <dbReference type="NCBI Taxonomy" id="644966"/>
    <lineage>
        <taxon>Bacteria</taxon>
        <taxon>Bacillati</taxon>
        <taxon>Bacillota</taxon>
        <taxon>Clostridia</taxon>
        <taxon>Eubacteriales</taxon>
        <taxon>Clostridiales Family XVII. Incertae Sedis</taxon>
        <taxon>Thermaerobacter</taxon>
    </lineage>
</organism>
<feature type="domain" description="ABC transporter" evidence="8">
    <location>
        <begin position="5"/>
        <end position="255"/>
    </location>
</feature>
<dbReference type="PANTHER" id="PTHR43297">
    <property type="entry name" value="OLIGOPEPTIDE TRANSPORT ATP-BINDING PROTEIN APPD"/>
    <property type="match status" value="1"/>
</dbReference>
<keyword evidence="10" id="KW-1185">Reference proteome</keyword>
<name>E6SIT3_THEM7</name>
<dbReference type="GO" id="GO:0005886">
    <property type="term" value="C:plasma membrane"/>
    <property type="evidence" value="ECO:0007669"/>
    <property type="project" value="UniProtKB-SubCell"/>
</dbReference>
<dbReference type="AlphaFoldDB" id="E6SIT3"/>
<dbReference type="PANTHER" id="PTHR43297:SF2">
    <property type="entry name" value="DIPEPTIDE TRANSPORT ATP-BINDING PROTEIN DPPD"/>
    <property type="match status" value="1"/>
</dbReference>
<keyword evidence="6" id="KW-0067">ATP-binding</keyword>
<dbReference type="InterPro" id="IPR003439">
    <property type="entry name" value="ABC_transporter-like_ATP-bd"/>
</dbReference>
<dbReference type="Pfam" id="PF08352">
    <property type="entry name" value="oligo_HPY"/>
    <property type="match status" value="1"/>
</dbReference>
<dbReference type="InterPro" id="IPR050388">
    <property type="entry name" value="ABC_Ni/Peptide_Import"/>
</dbReference>
<reference evidence="9 10" key="1">
    <citation type="journal article" date="2010" name="Stand. Genomic Sci.">
        <title>Complete genome sequence of Thermaerobacter marianensis type strain (7p75a).</title>
        <authorList>
            <person name="Han C."/>
            <person name="Gu W."/>
            <person name="Zhang X."/>
            <person name="Lapidus A."/>
            <person name="Nolan M."/>
            <person name="Copeland A."/>
            <person name="Lucas S."/>
            <person name="Del Rio T.G."/>
            <person name="Tice H."/>
            <person name="Cheng J.F."/>
            <person name="Tapia R."/>
            <person name="Goodwin L."/>
            <person name="Pitluck S."/>
            <person name="Pagani I."/>
            <person name="Ivanova N."/>
            <person name="Mavromatis K."/>
            <person name="Mikhailova N."/>
            <person name="Pati A."/>
            <person name="Chen A."/>
            <person name="Palaniappan K."/>
            <person name="Land M."/>
            <person name="Hauser L."/>
            <person name="Chang Y.J."/>
            <person name="Jeffries C.D."/>
            <person name="Schneider S."/>
            <person name="Rohde M."/>
            <person name="Goker M."/>
            <person name="Pukall R."/>
            <person name="Woyke T."/>
            <person name="Bristow J."/>
            <person name="Eisen J.A."/>
            <person name="Markowitz V."/>
            <person name="Hugenholtz P."/>
            <person name="Kyrpides N.C."/>
            <person name="Klenk H.P."/>
            <person name="Detter J.C."/>
        </authorList>
    </citation>
    <scope>NUCLEOTIDE SEQUENCE [LARGE SCALE GENOMIC DNA]</scope>
    <source>
        <strain evidence="10">ATCC 700841 / DSM 12885 / JCM 10246 / 7p75a</strain>
    </source>
</reference>
<evidence type="ECO:0000256" key="4">
    <source>
        <dbReference type="ARBA" id="ARBA00022475"/>
    </source>
</evidence>
<dbReference type="EMBL" id="CP002344">
    <property type="protein sequence ID" value="ADU52027.1"/>
    <property type="molecule type" value="Genomic_DNA"/>
</dbReference>
<evidence type="ECO:0000313" key="9">
    <source>
        <dbReference type="EMBL" id="ADU52027.1"/>
    </source>
</evidence>
<dbReference type="CDD" id="cd03257">
    <property type="entry name" value="ABC_NikE_OppD_transporters"/>
    <property type="match status" value="1"/>
</dbReference>
<evidence type="ECO:0000256" key="1">
    <source>
        <dbReference type="ARBA" id="ARBA00004202"/>
    </source>
</evidence>
<dbReference type="GO" id="GO:0015833">
    <property type="term" value="P:peptide transport"/>
    <property type="evidence" value="ECO:0007669"/>
    <property type="project" value="InterPro"/>
</dbReference>
<sequence>MAVLLEIENLTVDYRMPGGWLRALEMEHLAVDRGQVVGLVGESGCGKSSAGLALLRLLPPGLARVGGSARFAGVDLLSLPEAQLRQIRGRRIAMVFQDPATALNPVFTVGEQVARVVRVHHRVSWREAYRRAQEVFDLVGLPDPEAMLRRYPHQLSGGQRQRVAIAAAVACEPELLIADEPTTALDVTVEAQVLELLAGLQQRLGMAMILISHDLELVGRYCQRVAVLYAGRVVEEGAAGALFEEPLHPYTRGLLASVPERGRPLQPIPGTVPDLRQPPPGCRFASRCPLVQAECQTRDPRLLPVGGRRVACPVVVEGVRAGA</sequence>
<dbReference type="SUPFAM" id="SSF52540">
    <property type="entry name" value="P-loop containing nucleoside triphosphate hydrolases"/>
    <property type="match status" value="1"/>
</dbReference>
<keyword evidence="4" id="KW-1003">Cell membrane</keyword>
<dbReference type="InterPro" id="IPR003593">
    <property type="entry name" value="AAA+_ATPase"/>
</dbReference>
<dbReference type="STRING" id="644966.Tmar_1944"/>
<gene>
    <name evidence="9" type="ordered locus">Tmar_1944</name>
</gene>
<dbReference type="NCBIfam" id="TIGR01727">
    <property type="entry name" value="oligo_HPY"/>
    <property type="match status" value="1"/>
</dbReference>
<evidence type="ECO:0000259" key="8">
    <source>
        <dbReference type="PROSITE" id="PS50893"/>
    </source>
</evidence>
<keyword evidence="5" id="KW-0547">Nucleotide-binding</keyword>
<evidence type="ECO:0000256" key="6">
    <source>
        <dbReference type="ARBA" id="ARBA00022840"/>
    </source>
</evidence>
<evidence type="ECO:0000256" key="5">
    <source>
        <dbReference type="ARBA" id="ARBA00022741"/>
    </source>
</evidence>
<dbReference type="FunFam" id="3.40.50.300:FF:000016">
    <property type="entry name" value="Oligopeptide ABC transporter ATP-binding component"/>
    <property type="match status" value="1"/>
</dbReference>
<comment type="subcellular location">
    <subcellularLocation>
        <location evidence="1">Cell membrane</location>
        <topology evidence="1">Peripheral membrane protein</topology>
    </subcellularLocation>
</comment>
<dbReference type="Pfam" id="PF00005">
    <property type="entry name" value="ABC_tran"/>
    <property type="match status" value="1"/>
</dbReference>
<reference evidence="10" key="2">
    <citation type="journal article" date="2010" name="Stand. Genomic Sci.">
        <title>Complete genome sequence of Thermaerobacter marianensis type strain (7p75aT).</title>
        <authorList>
            <person name="Han C."/>
            <person name="Gu W."/>
            <person name="Zhang X."/>
            <person name="Lapidus A."/>
            <person name="Nolan M."/>
            <person name="Copeland A."/>
            <person name="Lucas S."/>
            <person name="Glavina Del Rio T."/>
            <person name="Tice H."/>
            <person name="Cheng J."/>
            <person name="Tapia R."/>
            <person name="Goodwin L."/>
            <person name="Pitluck S."/>
            <person name="Pagani I."/>
            <person name="Ivanova N."/>
            <person name="Mavromatis K."/>
            <person name="Mikhailova N."/>
            <person name="Pati A."/>
            <person name="Chen A."/>
            <person name="Palaniappan K."/>
            <person name="Land M."/>
            <person name="Hauser L."/>
            <person name="Chang Y."/>
            <person name="Jeffries C."/>
            <person name="Schneider S."/>
            <person name="Rohde M."/>
            <person name="Goker M."/>
            <person name="Pukall R."/>
            <person name="Woyke T."/>
            <person name="Bristow J."/>
            <person name="Eisen J."/>
            <person name="Markowitz V."/>
            <person name="Hugenholtz P."/>
            <person name="Kyrpides N."/>
            <person name="Klenk H."/>
            <person name="Detter J."/>
        </authorList>
    </citation>
    <scope>NUCLEOTIDE SEQUENCE [LARGE SCALE GENOMIC DNA]</scope>
    <source>
        <strain evidence="10">ATCC 700841 / DSM 12885 / JCM 10246 / 7p75a</strain>
    </source>
</reference>
<dbReference type="GO" id="GO:0005524">
    <property type="term" value="F:ATP binding"/>
    <property type="evidence" value="ECO:0007669"/>
    <property type="project" value="UniProtKB-KW"/>
</dbReference>
<dbReference type="InterPro" id="IPR017871">
    <property type="entry name" value="ABC_transporter-like_CS"/>
</dbReference>
<dbReference type="InterPro" id="IPR013563">
    <property type="entry name" value="Oligopep_ABC_C"/>
</dbReference>
<dbReference type="InterPro" id="IPR027417">
    <property type="entry name" value="P-loop_NTPase"/>
</dbReference>
<dbReference type="GO" id="GO:0016887">
    <property type="term" value="F:ATP hydrolysis activity"/>
    <property type="evidence" value="ECO:0007669"/>
    <property type="project" value="InterPro"/>
</dbReference>
<keyword evidence="7" id="KW-0472">Membrane</keyword>
<evidence type="ECO:0000313" key="10">
    <source>
        <dbReference type="Proteomes" id="UP000008915"/>
    </source>
</evidence>
<evidence type="ECO:0000256" key="7">
    <source>
        <dbReference type="ARBA" id="ARBA00023136"/>
    </source>
</evidence>
<comment type="similarity">
    <text evidence="2">Belongs to the ABC transporter superfamily.</text>
</comment>
<evidence type="ECO:0000256" key="2">
    <source>
        <dbReference type="ARBA" id="ARBA00005417"/>
    </source>
</evidence>
<dbReference type="PROSITE" id="PS00211">
    <property type="entry name" value="ABC_TRANSPORTER_1"/>
    <property type="match status" value="1"/>
</dbReference>
<dbReference type="Proteomes" id="UP000008915">
    <property type="component" value="Chromosome"/>
</dbReference>
<dbReference type="RefSeq" id="WP_013496328.1">
    <property type="nucleotide sequence ID" value="NC_014831.1"/>
</dbReference>
<dbReference type="Gene3D" id="3.40.50.300">
    <property type="entry name" value="P-loop containing nucleotide triphosphate hydrolases"/>
    <property type="match status" value="1"/>
</dbReference>
<evidence type="ECO:0000256" key="3">
    <source>
        <dbReference type="ARBA" id="ARBA00022448"/>
    </source>
</evidence>
<accession>E6SIT3</accession>
<protein>
    <submittedName>
        <fullName evidence="9">Oligopeptide/dipeptide ABC transporter, ATPase subunit</fullName>
    </submittedName>
</protein>
<dbReference type="SMART" id="SM00382">
    <property type="entry name" value="AAA"/>
    <property type="match status" value="1"/>
</dbReference>
<dbReference type="eggNOG" id="COG0444">
    <property type="taxonomic scope" value="Bacteria"/>
</dbReference>
<keyword evidence="3" id="KW-0813">Transport</keyword>